<reference evidence="5 7" key="1">
    <citation type="submission" date="2015-05" db="EMBL/GenBank/DDBJ databases">
        <title>Genome assembly of Archangium gephyra DSM 2261.</title>
        <authorList>
            <person name="Sharma G."/>
            <person name="Subramanian S."/>
        </authorList>
    </citation>
    <scope>NUCLEOTIDE SEQUENCE [LARGE SCALE GENOMIC DNA]</scope>
    <source>
        <strain evidence="5 7">DSM 2261</strain>
    </source>
</reference>
<feature type="transmembrane region" description="Helical" evidence="3">
    <location>
        <begin position="179"/>
        <end position="203"/>
    </location>
</feature>
<dbReference type="InterPro" id="IPR004089">
    <property type="entry name" value="MCPsignal_dom"/>
</dbReference>
<feature type="transmembrane region" description="Helical" evidence="3">
    <location>
        <begin position="96"/>
        <end position="115"/>
    </location>
</feature>
<evidence type="ECO:0000256" key="2">
    <source>
        <dbReference type="PROSITE-ProRule" id="PRU00284"/>
    </source>
</evidence>
<keyword evidence="8" id="KW-1185">Reference proteome</keyword>
<feature type="domain" description="Methyl-accepting transducer" evidence="4">
    <location>
        <begin position="318"/>
        <end position="554"/>
    </location>
</feature>
<dbReference type="SUPFAM" id="SSF58104">
    <property type="entry name" value="Methyl-accepting chemotaxis protein (MCP) signaling domain"/>
    <property type="match status" value="1"/>
</dbReference>
<evidence type="ECO:0000256" key="3">
    <source>
        <dbReference type="SAM" id="Phobius"/>
    </source>
</evidence>
<dbReference type="EMBL" id="QUMU01000002">
    <property type="protein sequence ID" value="REG35888.1"/>
    <property type="molecule type" value="Genomic_DNA"/>
</dbReference>
<evidence type="ECO:0000259" key="4">
    <source>
        <dbReference type="PROSITE" id="PS50111"/>
    </source>
</evidence>
<feature type="transmembrane region" description="Helical" evidence="3">
    <location>
        <begin position="238"/>
        <end position="258"/>
    </location>
</feature>
<evidence type="ECO:0000256" key="1">
    <source>
        <dbReference type="ARBA" id="ARBA00023224"/>
    </source>
</evidence>
<dbReference type="EMBL" id="CP011509">
    <property type="protein sequence ID" value="AKJ05194.1"/>
    <property type="molecule type" value="Genomic_DNA"/>
</dbReference>
<accession>A0AAC8QD40</accession>
<evidence type="ECO:0000313" key="7">
    <source>
        <dbReference type="Proteomes" id="UP000035579"/>
    </source>
</evidence>
<keyword evidence="3" id="KW-0812">Transmembrane</keyword>
<gene>
    <name evidence="5" type="ORF">AA314_06820</name>
    <name evidence="6" type="ORF">ATI61_102261</name>
</gene>
<dbReference type="PROSITE" id="PS50111">
    <property type="entry name" value="CHEMOTAXIS_TRANSDUC_2"/>
    <property type="match status" value="1"/>
</dbReference>
<dbReference type="AlphaFoldDB" id="A0AAC8QD40"/>
<organism evidence="5 7">
    <name type="scientific">Archangium gephyra</name>
    <dbReference type="NCBI Taxonomy" id="48"/>
    <lineage>
        <taxon>Bacteria</taxon>
        <taxon>Pseudomonadati</taxon>
        <taxon>Myxococcota</taxon>
        <taxon>Myxococcia</taxon>
        <taxon>Myxococcales</taxon>
        <taxon>Cystobacterineae</taxon>
        <taxon>Archangiaceae</taxon>
        <taxon>Archangium</taxon>
    </lineage>
</organism>
<dbReference type="Pfam" id="PF00015">
    <property type="entry name" value="MCPsignal"/>
    <property type="match status" value="1"/>
</dbReference>
<reference evidence="6 8" key="2">
    <citation type="submission" date="2018-08" db="EMBL/GenBank/DDBJ databases">
        <title>Genomic Encyclopedia of Archaeal and Bacterial Type Strains, Phase II (KMG-II): from individual species to whole genera.</title>
        <authorList>
            <person name="Goeker M."/>
        </authorList>
    </citation>
    <scope>NUCLEOTIDE SEQUENCE [LARGE SCALE GENOMIC DNA]</scope>
    <source>
        <strain evidence="6 8">DSM 2261</strain>
    </source>
</reference>
<dbReference type="SMART" id="SM00283">
    <property type="entry name" value="MA"/>
    <property type="match status" value="1"/>
</dbReference>
<sequence>MPDTSTRGLFKKLFLLQQLNSASTMPVVAWLVPLVMGLTPDQALRTAAVLLPPAALLFGFILPLTLISSTCKWALAERPGEAPGARLARILKVPRVLEMGCLLIYMVGAATYSGLPSLYYDKGLVPMPVAMIVIGLMASLNMVWTRIAFERELRPLALAEFTRYPNLELKERGLLWPRYGWYLPFVFGLFVATTLTTTVVIIWKIAEENVSLLLASIYTVSDPGVAIRETVTQLTEQLGLPLLLVGTFLVGIAALGAWSVAKHLETGANAVRSAIEGLASGNPRFPEWVTTDEVGDLSQATARAFERLKLLTQTLGKSAQQLGTSARELGSSSQHQNETITRQAAALHETHVTAQELKDTSQLASKRAETILQQMVEAESIAQTGEAVLDGSLKGLEEIRTQVAAMAERIRSLDSHTRQIAHITTTVKDLADRSNMLALNAAIEAVRSGEHGKGFGVVAREIRSLADQSIQSTHRVRQLLEDISESIRTTATMTDQGSEKVGESLEQIRAFGHNMRQLSNLVQNNAASVKQISAAVGQQGTGIEQLFTAVTALTEMMEETITRIRATDQSINVVSDVANNVGTFVDSYNWKA</sequence>
<dbReference type="RefSeq" id="WP_053066901.1">
    <property type="nucleotide sequence ID" value="NZ_CP011509.1"/>
</dbReference>
<dbReference type="Proteomes" id="UP000035579">
    <property type="component" value="Chromosome"/>
</dbReference>
<evidence type="ECO:0000313" key="6">
    <source>
        <dbReference type="EMBL" id="REG35888.1"/>
    </source>
</evidence>
<dbReference type="GO" id="GO:0007165">
    <property type="term" value="P:signal transduction"/>
    <property type="evidence" value="ECO:0007669"/>
    <property type="project" value="UniProtKB-KW"/>
</dbReference>
<dbReference type="GO" id="GO:0016020">
    <property type="term" value="C:membrane"/>
    <property type="evidence" value="ECO:0007669"/>
    <property type="project" value="InterPro"/>
</dbReference>
<keyword evidence="1 2" id="KW-0807">Transducer</keyword>
<proteinExistence type="predicted"/>
<dbReference type="Gene3D" id="1.10.287.950">
    <property type="entry name" value="Methyl-accepting chemotaxis protein"/>
    <property type="match status" value="1"/>
</dbReference>
<feature type="transmembrane region" description="Helical" evidence="3">
    <location>
        <begin position="50"/>
        <end position="75"/>
    </location>
</feature>
<dbReference type="PANTHER" id="PTHR32089">
    <property type="entry name" value="METHYL-ACCEPTING CHEMOTAXIS PROTEIN MCPB"/>
    <property type="match status" value="1"/>
</dbReference>
<keyword evidence="3" id="KW-0472">Membrane</keyword>
<evidence type="ECO:0000313" key="5">
    <source>
        <dbReference type="EMBL" id="AKJ05194.1"/>
    </source>
</evidence>
<dbReference type="KEGG" id="age:AA314_06820"/>
<name>A0AAC8QD40_9BACT</name>
<dbReference type="PANTHER" id="PTHR32089:SF112">
    <property type="entry name" value="LYSOZYME-LIKE PROTEIN-RELATED"/>
    <property type="match status" value="1"/>
</dbReference>
<keyword evidence="3" id="KW-1133">Transmembrane helix</keyword>
<feature type="transmembrane region" description="Helical" evidence="3">
    <location>
        <begin position="127"/>
        <end position="144"/>
    </location>
</feature>
<evidence type="ECO:0000313" key="8">
    <source>
        <dbReference type="Proteomes" id="UP000256345"/>
    </source>
</evidence>
<dbReference type="Proteomes" id="UP000256345">
    <property type="component" value="Unassembled WGS sequence"/>
</dbReference>
<protein>
    <submittedName>
        <fullName evidence="5">Methyl-accepting chemotaxis protein</fullName>
    </submittedName>
</protein>
<feature type="transmembrane region" description="Helical" evidence="3">
    <location>
        <begin position="21"/>
        <end position="38"/>
    </location>
</feature>